<sequence>MQQCESTTLNGPSGKLEVLYSLPIVDDDILETETDDPAAGLLKPPLLFIHGTFCSAHDFQNFLPYLAQHGYPAYALSLRGHGASQKQRWLRKMFFTNLHSWAADVRCVLAHMTKEAAASRMSVSSSSPSPSPPASSASSSSASMHSVSPPPSIKSTSSSCNHQQRRPPPVLVGHSLGGGVLQWMLSSGAIGRHHQDVPTEISGLVLLGSMPLSGSGREVLSNWERAEASRGALRRPFMLSERCLVRTRTQARAAFFSDETEDAVVEMWLRTCKTKHESALAGMSVLWPFGEAGKVLGSLSGIGLPPRGKGHDGRKVLCVAGSVDKLVPPAMVLANAYAYADAVKEAGEGLETCRMWTVQGVRPPSHDGRALAGMRGRRSPVARRRGTAHCVMWELERIMMSTNKRMHSVGIDWCFEITTLKL</sequence>
<dbReference type="InterPro" id="IPR000073">
    <property type="entry name" value="AB_hydrolase_1"/>
</dbReference>
<proteinExistence type="predicted"/>
<dbReference type="SUPFAM" id="SSF53474">
    <property type="entry name" value="alpha/beta-Hydrolases"/>
    <property type="match status" value="1"/>
</dbReference>
<protein>
    <recommendedName>
        <fullName evidence="2">AB hydrolase-1 domain-containing protein</fullName>
    </recommendedName>
</protein>
<feature type="compositionally biased region" description="Low complexity" evidence="1">
    <location>
        <begin position="120"/>
        <end position="159"/>
    </location>
</feature>
<accession>A0ABR1THH3</accession>
<evidence type="ECO:0000313" key="4">
    <source>
        <dbReference type="Proteomes" id="UP001446871"/>
    </source>
</evidence>
<keyword evidence="4" id="KW-1185">Reference proteome</keyword>
<dbReference type="Proteomes" id="UP001446871">
    <property type="component" value="Unassembled WGS sequence"/>
</dbReference>
<dbReference type="Pfam" id="PF12697">
    <property type="entry name" value="Abhydrolase_6"/>
    <property type="match status" value="1"/>
</dbReference>
<gene>
    <name evidence="3" type="ORF">PG996_014137</name>
</gene>
<reference evidence="3 4" key="1">
    <citation type="submission" date="2023-01" db="EMBL/GenBank/DDBJ databases">
        <title>Analysis of 21 Apiospora genomes using comparative genomics revels a genus with tremendous synthesis potential of carbohydrate active enzymes and secondary metabolites.</title>
        <authorList>
            <person name="Sorensen T."/>
        </authorList>
    </citation>
    <scope>NUCLEOTIDE SEQUENCE [LARGE SCALE GENOMIC DNA]</scope>
    <source>
        <strain evidence="3 4">CBS 83171</strain>
    </source>
</reference>
<dbReference type="Gene3D" id="3.40.50.1820">
    <property type="entry name" value="alpha/beta hydrolase"/>
    <property type="match status" value="1"/>
</dbReference>
<dbReference type="EMBL" id="JAQQWM010000009">
    <property type="protein sequence ID" value="KAK8046073.1"/>
    <property type="molecule type" value="Genomic_DNA"/>
</dbReference>
<dbReference type="PANTHER" id="PTHR43194">
    <property type="entry name" value="HYDROLASE ALPHA/BETA FOLD FAMILY"/>
    <property type="match status" value="1"/>
</dbReference>
<dbReference type="InterPro" id="IPR050228">
    <property type="entry name" value="Carboxylesterase_BioH"/>
</dbReference>
<dbReference type="PANTHER" id="PTHR43194:SF2">
    <property type="entry name" value="PEROXISOMAL MEMBRANE PROTEIN LPX1"/>
    <property type="match status" value="1"/>
</dbReference>
<evidence type="ECO:0000256" key="1">
    <source>
        <dbReference type="SAM" id="MobiDB-lite"/>
    </source>
</evidence>
<comment type="caution">
    <text evidence="3">The sequence shown here is derived from an EMBL/GenBank/DDBJ whole genome shotgun (WGS) entry which is preliminary data.</text>
</comment>
<evidence type="ECO:0000313" key="3">
    <source>
        <dbReference type="EMBL" id="KAK8046073.1"/>
    </source>
</evidence>
<dbReference type="InterPro" id="IPR029058">
    <property type="entry name" value="AB_hydrolase_fold"/>
</dbReference>
<feature type="region of interest" description="Disordered" evidence="1">
    <location>
        <begin position="120"/>
        <end position="172"/>
    </location>
</feature>
<organism evidence="3 4">
    <name type="scientific">Apiospora saccharicola</name>
    <dbReference type="NCBI Taxonomy" id="335842"/>
    <lineage>
        <taxon>Eukaryota</taxon>
        <taxon>Fungi</taxon>
        <taxon>Dikarya</taxon>
        <taxon>Ascomycota</taxon>
        <taxon>Pezizomycotina</taxon>
        <taxon>Sordariomycetes</taxon>
        <taxon>Xylariomycetidae</taxon>
        <taxon>Amphisphaeriales</taxon>
        <taxon>Apiosporaceae</taxon>
        <taxon>Apiospora</taxon>
    </lineage>
</organism>
<evidence type="ECO:0000259" key="2">
    <source>
        <dbReference type="Pfam" id="PF12697"/>
    </source>
</evidence>
<feature type="domain" description="AB hydrolase-1" evidence="2">
    <location>
        <begin position="46"/>
        <end position="272"/>
    </location>
</feature>
<name>A0ABR1THH3_9PEZI</name>